<accession>A0A4Y2CB75</accession>
<feature type="compositionally biased region" description="Polar residues" evidence="1">
    <location>
        <begin position="61"/>
        <end position="70"/>
    </location>
</feature>
<reference evidence="2 3" key="1">
    <citation type="journal article" date="2019" name="Sci. Rep.">
        <title>Orb-weaving spider Araneus ventricosus genome elucidates the spidroin gene catalogue.</title>
        <authorList>
            <person name="Kono N."/>
            <person name="Nakamura H."/>
            <person name="Ohtoshi R."/>
            <person name="Moran D.A.P."/>
            <person name="Shinohara A."/>
            <person name="Yoshida Y."/>
            <person name="Fujiwara M."/>
            <person name="Mori M."/>
            <person name="Tomita M."/>
            <person name="Arakawa K."/>
        </authorList>
    </citation>
    <scope>NUCLEOTIDE SEQUENCE [LARGE SCALE GENOMIC DNA]</scope>
</reference>
<feature type="compositionally biased region" description="Basic and acidic residues" evidence="1">
    <location>
        <begin position="130"/>
        <end position="157"/>
    </location>
</feature>
<dbReference type="Proteomes" id="UP000499080">
    <property type="component" value="Unassembled WGS sequence"/>
</dbReference>
<evidence type="ECO:0000313" key="3">
    <source>
        <dbReference type="Proteomes" id="UP000499080"/>
    </source>
</evidence>
<gene>
    <name evidence="2" type="ORF">AVEN_170304_1</name>
</gene>
<feature type="compositionally biased region" description="Polar residues" evidence="1">
    <location>
        <begin position="117"/>
        <end position="129"/>
    </location>
</feature>
<dbReference type="EMBL" id="BGPR01000167">
    <property type="protein sequence ID" value="GBM01244.1"/>
    <property type="molecule type" value="Genomic_DNA"/>
</dbReference>
<name>A0A4Y2CB75_ARAVE</name>
<sequence length="208" mass="24296">MIGDLFTEDRPSDWILRTAKRLISDKGWSHHSDVSNAGYPLQPKHNMEPLTYENRGDNIEPQESSNQDAEQQNEHRDEDKENRYGNGNGDIENNNEDSNAEPPKDFDYTDHEEDNIESNNADAAQTNSMEHNRLQRHASSERPYRQQHTDYIRDRKPSTYRSDNRYPIPGYQGFVPRLRDSPTTLGLRYTKAAHKTLEDVHRMQARKE</sequence>
<keyword evidence="3" id="KW-1185">Reference proteome</keyword>
<dbReference type="OrthoDB" id="2019884at2759"/>
<dbReference type="AlphaFoldDB" id="A0A4Y2CB75"/>
<comment type="caution">
    <text evidence="2">The sequence shown here is derived from an EMBL/GenBank/DDBJ whole genome shotgun (WGS) entry which is preliminary data.</text>
</comment>
<evidence type="ECO:0000256" key="1">
    <source>
        <dbReference type="SAM" id="MobiDB-lite"/>
    </source>
</evidence>
<feature type="compositionally biased region" description="Basic and acidic residues" evidence="1">
    <location>
        <begin position="72"/>
        <end position="83"/>
    </location>
</feature>
<protein>
    <submittedName>
        <fullName evidence="2">Uncharacterized protein</fullName>
    </submittedName>
</protein>
<evidence type="ECO:0000313" key="2">
    <source>
        <dbReference type="EMBL" id="GBM01244.1"/>
    </source>
</evidence>
<feature type="region of interest" description="Disordered" evidence="1">
    <location>
        <begin position="25"/>
        <end position="180"/>
    </location>
</feature>
<organism evidence="2 3">
    <name type="scientific">Araneus ventricosus</name>
    <name type="common">Orbweaver spider</name>
    <name type="synonym">Epeira ventricosa</name>
    <dbReference type="NCBI Taxonomy" id="182803"/>
    <lineage>
        <taxon>Eukaryota</taxon>
        <taxon>Metazoa</taxon>
        <taxon>Ecdysozoa</taxon>
        <taxon>Arthropoda</taxon>
        <taxon>Chelicerata</taxon>
        <taxon>Arachnida</taxon>
        <taxon>Araneae</taxon>
        <taxon>Araneomorphae</taxon>
        <taxon>Entelegynae</taxon>
        <taxon>Araneoidea</taxon>
        <taxon>Araneidae</taxon>
        <taxon>Araneus</taxon>
    </lineage>
</organism>
<proteinExistence type="predicted"/>